<evidence type="ECO:0000259" key="1">
    <source>
        <dbReference type="Pfam" id="PF13649"/>
    </source>
</evidence>
<dbReference type="CDD" id="cd02440">
    <property type="entry name" value="AdoMet_MTases"/>
    <property type="match status" value="1"/>
</dbReference>
<accession>A0AAN6MH58</accession>
<sequence length="304" mass="32849">MASQPPPKPTSWQDDLLPCYLHKPSERPIVAERFLHRLNLCEAWSIPPGSHILDIGCGQGESALVLASQTGPAGHVTGIDTAPPGYGGPYTLLQAQAHIAASPLGSRITFLATDAPSLLAASPQPRFGCAILCHSLWYFPSAQTISSLFSRLAEARITRLCLAEYTGVARTPEQEAHALAAAAEALLIASRRPRERIQDWNVRTALSPGEILQLAGESGWRVEREGVLEAPEGLVDGWREAGVVRSRVFEEAVKEEGLEGGVEERLLGMARRVGGLCEEVERGEGKVRCMDVFWAVLTLEGGME</sequence>
<feature type="domain" description="Methyltransferase" evidence="1">
    <location>
        <begin position="52"/>
        <end position="143"/>
    </location>
</feature>
<gene>
    <name evidence="2" type="ORF">C8A05DRAFT_46050</name>
</gene>
<keyword evidence="2" id="KW-0808">Transferase</keyword>
<comment type="caution">
    <text evidence="2">The sequence shown here is derived from an EMBL/GenBank/DDBJ whole genome shotgun (WGS) entry which is preliminary data.</text>
</comment>
<reference evidence="2" key="1">
    <citation type="journal article" date="2023" name="Mol. Phylogenet. Evol.">
        <title>Genome-scale phylogeny and comparative genomics of the fungal order Sordariales.</title>
        <authorList>
            <person name="Hensen N."/>
            <person name="Bonometti L."/>
            <person name="Westerberg I."/>
            <person name="Brannstrom I.O."/>
            <person name="Guillou S."/>
            <person name="Cros-Aarteil S."/>
            <person name="Calhoun S."/>
            <person name="Haridas S."/>
            <person name="Kuo A."/>
            <person name="Mondo S."/>
            <person name="Pangilinan J."/>
            <person name="Riley R."/>
            <person name="LaButti K."/>
            <person name="Andreopoulos B."/>
            <person name="Lipzen A."/>
            <person name="Chen C."/>
            <person name="Yan M."/>
            <person name="Daum C."/>
            <person name="Ng V."/>
            <person name="Clum A."/>
            <person name="Steindorff A."/>
            <person name="Ohm R.A."/>
            <person name="Martin F."/>
            <person name="Silar P."/>
            <person name="Natvig D.O."/>
            <person name="Lalanne C."/>
            <person name="Gautier V."/>
            <person name="Ament-Velasquez S.L."/>
            <person name="Kruys A."/>
            <person name="Hutchinson M.I."/>
            <person name="Powell A.J."/>
            <person name="Barry K."/>
            <person name="Miller A.N."/>
            <person name="Grigoriev I.V."/>
            <person name="Debuchy R."/>
            <person name="Gladieux P."/>
            <person name="Hiltunen Thoren M."/>
            <person name="Johannesson H."/>
        </authorList>
    </citation>
    <scope>NUCLEOTIDE SEQUENCE</scope>
    <source>
        <strain evidence="2">CBS 103.79</strain>
    </source>
</reference>
<dbReference type="AlphaFoldDB" id="A0AAN6MH58"/>
<evidence type="ECO:0000313" key="3">
    <source>
        <dbReference type="Proteomes" id="UP001303889"/>
    </source>
</evidence>
<dbReference type="Gene3D" id="3.40.50.150">
    <property type="entry name" value="Vaccinia Virus protein VP39"/>
    <property type="match status" value="1"/>
</dbReference>
<dbReference type="GO" id="GO:0008168">
    <property type="term" value="F:methyltransferase activity"/>
    <property type="evidence" value="ECO:0007669"/>
    <property type="project" value="UniProtKB-KW"/>
</dbReference>
<keyword evidence="3" id="KW-1185">Reference proteome</keyword>
<evidence type="ECO:0000313" key="2">
    <source>
        <dbReference type="EMBL" id="KAK3900028.1"/>
    </source>
</evidence>
<dbReference type="InterPro" id="IPR041698">
    <property type="entry name" value="Methyltransf_25"/>
</dbReference>
<dbReference type="Pfam" id="PF13649">
    <property type="entry name" value="Methyltransf_25"/>
    <property type="match status" value="1"/>
</dbReference>
<dbReference type="Proteomes" id="UP001303889">
    <property type="component" value="Unassembled WGS sequence"/>
</dbReference>
<dbReference type="EMBL" id="MU855713">
    <property type="protein sequence ID" value="KAK3900028.1"/>
    <property type="molecule type" value="Genomic_DNA"/>
</dbReference>
<name>A0AAN6MH58_9PEZI</name>
<proteinExistence type="predicted"/>
<keyword evidence="2" id="KW-0489">Methyltransferase</keyword>
<reference evidence="2" key="2">
    <citation type="submission" date="2023-05" db="EMBL/GenBank/DDBJ databases">
        <authorList>
            <consortium name="Lawrence Berkeley National Laboratory"/>
            <person name="Steindorff A."/>
            <person name="Hensen N."/>
            <person name="Bonometti L."/>
            <person name="Westerberg I."/>
            <person name="Brannstrom I.O."/>
            <person name="Guillou S."/>
            <person name="Cros-Aarteil S."/>
            <person name="Calhoun S."/>
            <person name="Haridas S."/>
            <person name="Kuo A."/>
            <person name="Mondo S."/>
            <person name="Pangilinan J."/>
            <person name="Riley R."/>
            <person name="Labutti K."/>
            <person name="Andreopoulos B."/>
            <person name="Lipzen A."/>
            <person name="Chen C."/>
            <person name="Yanf M."/>
            <person name="Daum C."/>
            <person name="Ng V."/>
            <person name="Clum A."/>
            <person name="Ohm R."/>
            <person name="Martin F."/>
            <person name="Silar P."/>
            <person name="Natvig D."/>
            <person name="Lalanne C."/>
            <person name="Gautier V."/>
            <person name="Ament-Velasquez S.L."/>
            <person name="Kruys A."/>
            <person name="Hutchinson M.I."/>
            <person name="Powell A.J."/>
            <person name="Barry K."/>
            <person name="Miller A.N."/>
            <person name="Grigoriev I.V."/>
            <person name="Debuchy R."/>
            <person name="Gladieux P."/>
            <person name="Thoren M.H."/>
            <person name="Johannesson H."/>
        </authorList>
    </citation>
    <scope>NUCLEOTIDE SEQUENCE</scope>
    <source>
        <strain evidence="2">CBS 103.79</strain>
    </source>
</reference>
<dbReference type="SUPFAM" id="SSF53335">
    <property type="entry name" value="S-adenosyl-L-methionine-dependent methyltransferases"/>
    <property type="match status" value="1"/>
</dbReference>
<dbReference type="GO" id="GO:0032259">
    <property type="term" value="P:methylation"/>
    <property type="evidence" value="ECO:0007669"/>
    <property type="project" value="UniProtKB-KW"/>
</dbReference>
<dbReference type="InterPro" id="IPR029063">
    <property type="entry name" value="SAM-dependent_MTases_sf"/>
</dbReference>
<protein>
    <submittedName>
        <fullName evidence="2">S-adenosyl-L-methionine-dependent methyltransferase</fullName>
    </submittedName>
</protein>
<organism evidence="2 3">
    <name type="scientific">Staphylotrichum tortipilum</name>
    <dbReference type="NCBI Taxonomy" id="2831512"/>
    <lineage>
        <taxon>Eukaryota</taxon>
        <taxon>Fungi</taxon>
        <taxon>Dikarya</taxon>
        <taxon>Ascomycota</taxon>
        <taxon>Pezizomycotina</taxon>
        <taxon>Sordariomycetes</taxon>
        <taxon>Sordariomycetidae</taxon>
        <taxon>Sordariales</taxon>
        <taxon>Chaetomiaceae</taxon>
        <taxon>Staphylotrichum</taxon>
    </lineage>
</organism>